<dbReference type="Pfam" id="PF09991">
    <property type="entry name" value="DUF2232"/>
    <property type="match status" value="1"/>
</dbReference>
<gene>
    <name evidence="2" type="ORF">J2Z20_003162</name>
</gene>
<keyword evidence="1" id="KW-0812">Transmembrane</keyword>
<evidence type="ECO:0000313" key="2">
    <source>
        <dbReference type="EMBL" id="MBP1938243.1"/>
    </source>
</evidence>
<evidence type="ECO:0000256" key="1">
    <source>
        <dbReference type="SAM" id="Phobius"/>
    </source>
</evidence>
<keyword evidence="1" id="KW-1133">Transmembrane helix</keyword>
<protein>
    <submittedName>
        <fullName evidence="2">Uncharacterized protein YybS (DUF2232 family)</fullName>
    </submittedName>
</protein>
<dbReference type="Proteomes" id="UP001519273">
    <property type="component" value="Unassembled WGS sequence"/>
</dbReference>
<evidence type="ECO:0000313" key="3">
    <source>
        <dbReference type="Proteomes" id="UP001519273"/>
    </source>
</evidence>
<feature type="transmembrane region" description="Helical" evidence="1">
    <location>
        <begin position="242"/>
        <end position="265"/>
    </location>
</feature>
<feature type="transmembrane region" description="Helical" evidence="1">
    <location>
        <begin position="171"/>
        <end position="191"/>
    </location>
</feature>
<accession>A0ABS4H6S8</accession>
<comment type="caution">
    <text evidence="2">The sequence shown here is derived from an EMBL/GenBank/DDBJ whole genome shotgun (WGS) entry which is preliminary data.</text>
</comment>
<keyword evidence="3" id="KW-1185">Reference proteome</keyword>
<name>A0ABS4H6S8_9BACL</name>
<feature type="transmembrane region" description="Helical" evidence="1">
    <location>
        <begin position="49"/>
        <end position="77"/>
    </location>
</feature>
<keyword evidence="1" id="KW-0472">Membrane</keyword>
<dbReference type="PANTHER" id="PTHR41324">
    <property type="entry name" value="MEMBRANE PROTEIN-RELATED"/>
    <property type="match status" value="1"/>
</dbReference>
<dbReference type="InterPro" id="IPR018710">
    <property type="entry name" value="DUF2232"/>
</dbReference>
<feature type="transmembrane region" description="Helical" evidence="1">
    <location>
        <begin position="98"/>
        <end position="120"/>
    </location>
</feature>
<feature type="transmembrane region" description="Helical" evidence="1">
    <location>
        <begin position="12"/>
        <end position="37"/>
    </location>
</feature>
<sequence length="314" mass="34661">MKLRWTSLAWSAAYLLLLLSLGTPLTVITGLFLVLPAVVLYTTLSTKQFILHLVVIWLAAALIAGPVILLLSTYFLIPAIVMGRLYKKRAPALQTIMAGMVTILAESLIMLLIITTVYQVDLSGTIHDLFTNVVDMTSDPLSGVSGGGTLAGDFGWTPETTEQLSDLTVQMIPYGLIISSFFMAIITHAIARPAIESLGHSVPKLKPAKDWRLPRTIILYYFIGFIFELIAKDSDNHFVNMIAANLTPIINVCFSIQAIGFLFFIAHVRKWNSAIPVLLAIPLALLHPLLPVLRIIGILDLAFPMREMITRPRR</sequence>
<dbReference type="PANTHER" id="PTHR41324:SF1">
    <property type="entry name" value="DUF2232 DOMAIN-CONTAINING PROTEIN"/>
    <property type="match status" value="1"/>
</dbReference>
<feature type="transmembrane region" description="Helical" evidence="1">
    <location>
        <begin position="277"/>
        <end position="299"/>
    </location>
</feature>
<proteinExistence type="predicted"/>
<feature type="transmembrane region" description="Helical" evidence="1">
    <location>
        <begin position="212"/>
        <end position="230"/>
    </location>
</feature>
<dbReference type="RefSeq" id="WP_209852367.1">
    <property type="nucleotide sequence ID" value="NZ_CBCRVE010000012.1"/>
</dbReference>
<organism evidence="2 3">
    <name type="scientific">Paenibacillus sediminis</name>
    <dbReference type="NCBI Taxonomy" id="664909"/>
    <lineage>
        <taxon>Bacteria</taxon>
        <taxon>Bacillati</taxon>
        <taxon>Bacillota</taxon>
        <taxon>Bacilli</taxon>
        <taxon>Bacillales</taxon>
        <taxon>Paenibacillaceae</taxon>
        <taxon>Paenibacillus</taxon>
    </lineage>
</organism>
<dbReference type="EMBL" id="JAGGKP010000012">
    <property type="protein sequence ID" value="MBP1938243.1"/>
    <property type="molecule type" value="Genomic_DNA"/>
</dbReference>
<reference evidence="2 3" key="1">
    <citation type="submission" date="2021-03" db="EMBL/GenBank/DDBJ databases">
        <title>Genomic Encyclopedia of Type Strains, Phase IV (KMG-IV): sequencing the most valuable type-strain genomes for metagenomic binning, comparative biology and taxonomic classification.</title>
        <authorList>
            <person name="Goeker M."/>
        </authorList>
    </citation>
    <scope>NUCLEOTIDE SEQUENCE [LARGE SCALE GENOMIC DNA]</scope>
    <source>
        <strain evidence="2 3">DSM 23491</strain>
    </source>
</reference>